<evidence type="ECO:0000313" key="2">
    <source>
        <dbReference type="EMBL" id="JAP71182.1"/>
    </source>
</evidence>
<dbReference type="EMBL" id="GEFM01004614">
    <property type="protein sequence ID" value="JAP71182.1"/>
    <property type="molecule type" value="mRNA"/>
</dbReference>
<dbReference type="GO" id="GO:0005581">
    <property type="term" value="C:collagen trimer"/>
    <property type="evidence" value="ECO:0007669"/>
    <property type="project" value="UniProtKB-KW"/>
</dbReference>
<feature type="region of interest" description="Disordered" evidence="1">
    <location>
        <begin position="1"/>
        <end position="141"/>
    </location>
</feature>
<protein>
    <submittedName>
        <fullName evidence="2">Putative alpha-2 type xi collagen</fullName>
    </submittedName>
</protein>
<name>A0A131XY39_IXORI</name>
<evidence type="ECO:0000256" key="1">
    <source>
        <dbReference type="SAM" id="MobiDB-lite"/>
    </source>
</evidence>
<reference evidence="2" key="1">
    <citation type="submission" date="2016-02" db="EMBL/GenBank/DDBJ databases">
        <title>RNAseq analyses of the midgut from blood- or serum-fed Ixodes ricinus ticks.</title>
        <authorList>
            <person name="Perner J."/>
            <person name="Provaznik J."/>
            <person name="Schrenkova J."/>
            <person name="Urbanova V."/>
            <person name="Ribeiro J.M."/>
            <person name="Kopacek P."/>
        </authorList>
    </citation>
    <scope>NUCLEOTIDE SEQUENCE</scope>
    <source>
        <tissue evidence="2">Gut</tissue>
    </source>
</reference>
<accession>A0A131XY39</accession>
<sequence length="141" mass="13621">GDPRPAQWPWPADGNGCPGSAHRPVLPRGAPAGEAGPGRRGSAGPGGTPGPGTGPTHGACRGVGTVRAQGQGLPGLAGEGTLLPRGPPAAQEEPQGPACTQRENAGGPVQSADQDGHVPGEAESAPAGVVLVGARPERHGA</sequence>
<feature type="compositionally biased region" description="Gly residues" evidence="1">
    <location>
        <begin position="35"/>
        <end position="55"/>
    </location>
</feature>
<feature type="compositionally biased region" description="Low complexity" evidence="1">
    <location>
        <begin position="88"/>
        <end position="98"/>
    </location>
</feature>
<dbReference type="AlphaFoldDB" id="A0A131XY39"/>
<proteinExistence type="evidence at transcript level"/>
<feature type="non-terminal residue" evidence="2">
    <location>
        <position position="1"/>
    </location>
</feature>
<keyword evidence="2" id="KW-0176">Collagen</keyword>
<organism evidence="2">
    <name type="scientific">Ixodes ricinus</name>
    <name type="common">Common tick</name>
    <name type="synonym">Acarus ricinus</name>
    <dbReference type="NCBI Taxonomy" id="34613"/>
    <lineage>
        <taxon>Eukaryota</taxon>
        <taxon>Metazoa</taxon>
        <taxon>Ecdysozoa</taxon>
        <taxon>Arthropoda</taxon>
        <taxon>Chelicerata</taxon>
        <taxon>Arachnida</taxon>
        <taxon>Acari</taxon>
        <taxon>Parasitiformes</taxon>
        <taxon>Ixodida</taxon>
        <taxon>Ixodoidea</taxon>
        <taxon>Ixodidae</taxon>
        <taxon>Ixodinae</taxon>
        <taxon>Ixodes</taxon>
    </lineage>
</organism>